<dbReference type="RefSeq" id="WP_153214593.1">
    <property type="nucleotide sequence ID" value="NZ_WIBF01000002.1"/>
</dbReference>
<accession>A0A843Y9S0</accession>
<comment type="caution">
    <text evidence="1">The sequence shown here is derived from an EMBL/GenBank/DDBJ whole genome shotgun (WGS) entry which is preliminary data.</text>
</comment>
<evidence type="ECO:0000313" key="1">
    <source>
        <dbReference type="EMBL" id="MQQ07666.1"/>
    </source>
</evidence>
<dbReference type="AlphaFoldDB" id="A0A843Y9S0"/>
<name>A0A843Y9S0_9RHOB</name>
<gene>
    <name evidence="1" type="ORF">GFB49_04285</name>
</gene>
<proteinExistence type="predicted"/>
<organism evidence="1 2">
    <name type="scientific">Tritonibacter litoralis</name>
    <dbReference type="NCBI Taxonomy" id="2662264"/>
    <lineage>
        <taxon>Bacteria</taxon>
        <taxon>Pseudomonadati</taxon>
        <taxon>Pseudomonadota</taxon>
        <taxon>Alphaproteobacteria</taxon>
        <taxon>Rhodobacterales</taxon>
        <taxon>Paracoccaceae</taxon>
        <taxon>Tritonibacter</taxon>
    </lineage>
</organism>
<keyword evidence="2" id="KW-1185">Reference proteome</keyword>
<evidence type="ECO:0000313" key="2">
    <source>
        <dbReference type="Proteomes" id="UP000444174"/>
    </source>
</evidence>
<sequence length="69" mass="7889">MAEIIAFPAFHTPRPARPTPVGFTLYLHRFTSRRQLAHDLLHAPDSVLADAGLTRLQLQREIAKPFWRA</sequence>
<dbReference type="EMBL" id="WIBF01000002">
    <property type="protein sequence ID" value="MQQ07666.1"/>
    <property type="molecule type" value="Genomic_DNA"/>
</dbReference>
<evidence type="ECO:0008006" key="3">
    <source>
        <dbReference type="Google" id="ProtNLM"/>
    </source>
</evidence>
<reference evidence="1 2" key="1">
    <citation type="submission" date="2019-10" db="EMBL/GenBank/DDBJ databases">
        <title>Epibacterium sp. nov., isolated from seawater.</title>
        <authorList>
            <person name="Zhang X."/>
            <person name="Li N."/>
        </authorList>
    </citation>
    <scope>NUCLEOTIDE SEQUENCE [LARGE SCALE GENOMIC DNA]</scope>
    <source>
        <strain evidence="1 2">SM1979</strain>
    </source>
</reference>
<dbReference type="Proteomes" id="UP000444174">
    <property type="component" value="Unassembled WGS sequence"/>
</dbReference>
<protein>
    <recommendedName>
        <fullName evidence="3">DUF1127 domain-containing protein</fullName>
    </recommendedName>
</protein>